<organism evidence="2 3">
    <name type="scientific">Corallococcus exiguus</name>
    <dbReference type="NCBI Taxonomy" id="83462"/>
    <lineage>
        <taxon>Bacteria</taxon>
        <taxon>Pseudomonadati</taxon>
        <taxon>Myxococcota</taxon>
        <taxon>Myxococcia</taxon>
        <taxon>Myxococcales</taxon>
        <taxon>Cystobacterineae</taxon>
        <taxon>Myxococcaceae</taxon>
        <taxon>Corallococcus</taxon>
    </lineage>
</organism>
<feature type="region of interest" description="Disordered" evidence="1">
    <location>
        <begin position="771"/>
        <end position="799"/>
    </location>
</feature>
<dbReference type="AlphaFoldDB" id="A0A7X4Y6J9"/>
<sequence>MPTDVQAMVVNNPGMRFVRAGMRYSNLAPGEDPSPPPLGDDAGGTFASRMDSQQHYVNHGAYVMWTLPKGLRHGTHDGKSIDFRKVPNRWLVVRAFRAKTADPAAPPAITAWIVESDFLGPEGTSPYIHPVTRMPTSIGRRIHLDAATPWQEPAPQEDYFLTAVAESNPAFATHQPFNADVFSIFDPLSKDAMADGTLSYFVTGWYSQPAWDILTPGRAVPPLTRDDVRATAPDDGRPDFLAALKALKWSVSAMTDKTGPSTCASLYHGAVFGVPWPGTAPPVSRQDTLRPTVALGNTSIDGMVAFARAAISAMTTPPQGLTADAAADLLEAFQYGVLPMLQHPGAEAMVEQTIRSRWFASTPGGTTWTIVDAESTPDGAARVRQSAEARAAEAAWLQGLNETQTQLDEATRTLRHLQQQLFDMAFKKTLDDQSDGLSDPWGTTPVQFAPAIQGLARSVKEQLDRIAALSPLVPDATSTKSSVDAIAAFAAGKLPASRVLKASANPRFWSAVDPVVVLSNTGPTEMPAPELLPCRWPSEVVTQAVAGSAATGGTFAADAASLLAAVTAPPWTNLPAMAPALFAEFLLLDPGNLGWAAKAMGQARPSVSDAPPPPTVMGAGVAPALSPPFPWRQPWRPMYLDWEVQWVPIPLMQDDGKTSNWAFDGLDYQLVNPKPTTRQSRTYTGRSILTSRPATELRTRIAQFVSDYPDSPATASLRALDNLFDGLDSWQLMSQRLSGLQAQLEGRSAMATAHSVNQPLQDSPETIGALVGDEARHPPNPQRSDPDEDTFPPPSSFEGMRAGQLALQQLTLIDAFGQACDVVVPSSTADALPRFAYPLPGQVDVQVFAPVLSDGLTPAVPLDGSSRFAQLPPRLLQPARLNMELVCGDRATAIVGWLLPNHLDGALTAYSAEGIAYGELRAAMDSSRAEWLPAPGSPLPVLPADPEQTQDDFIQVLVTLKQRGGAVLAEFLRGVDETLWSIDPMGARGDAYLSVLLGRPLALVETRLSLELETEVVRDLDWPYTFEKTPPDPALLGYRFPVRLGDLGYQEDGLVGYFDKGVYTTFNAIHVPASGNGEPEPAGYLKQMGPDTSVKLSFAAKGAGTPASLMMLIDPRGSVHAQCGILPVKELALPRGWVDAALAGMSATFRVGPALVHEQSVLPDGATVPVSGLQLPKPAERRGRWQWLEQDSRQQWQQRPLAPTDASAPVVTTAPTLREGQLQLSGISLTDDSQ</sequence>
<feature type="region of interest" description="Disordered" evidence="1">
    <location>
        <begin position="1191"/>
        <end position="1210"/>
    </location>
</feature>
<evidence type="ECO:0000256" key="1">
    <source>
        <dbReference type="SAM" id="MobiDB-lite"/>
    </source>
</evidence>
<evidence type="ECO:0000313" key="2">
    <source>
        <dbReference type="EMBL" id="NBC39858.1"/>
    </source>
</evidence>
<evidence type="ECO:0000313" key="3">
    <source>
        <dbReference type="Proteomes" id="UP000537825"/>
    </source>
</evidence>
<name>A0A7X4Y6J9_9BACT</name>
<reference evidence="2 3" key="1">
    <citation type="submission" date="2020-01" db="EMBL/GenBank/DDBJ databases">
        <title>The draft genome sequence of Corallococcus exiguus DSM 14696.</title>
        <authorList>
            <person name="Zhang X."/>
            <person name="Zhu H."/>
        </authorList>
    </citation>
    <scope>NUCLEOTIDE SEQUENCE [LARGE SCALE GENOMIC DNA]</scope>
    <source>
        <strain evidence="2 3">DSM 14696</strain>
    </source>
</reference>
<dbReference type="Proteomes" id="UP000537825">
    <property type="component" value="Unassembled WGS sequence"/>
</dbReference>
<keyword evidence="3" id="KW-1185">Reference proteome</keyword>
<dbReference type="EMBL" id="JAAAPK010000002">
    <property type="protein sequence ID" value="NBC39858.1"/>
    <property type="molecule type" value="Genomic_DNA"/>
</dbReference>
<accession>A0A7X4Y6J9</accession>
<comment type="caution">
    <text evidence="2">The sequence shown here is derived from an EMBL/GenBank/DDBJ whole genome shotgun (WGS) entry which is preliminary data.</text>
</comment>
<dbReference type="RefSeq" id="WP_161662726.1">
    <property type="nucleotide sequence ID" value="NZ_JAAAPK010000002.1"/>
</dbReference>
<protein>
    <submittedName>
        <fullName evidence="2">Uncharacterized protein</fullName>
    </submittedName>
</protein>
<gene>
    <name evidence="2" type="ORF">GTZ93_08440</name>
</gene>
<proteinExistence type="predicted"/>